<dbReference type="Proteomes" id="UP000286045">
    <property type="component" value="Unassembled WGS sequence"/>
</dbReference>
<organism evidence="10 11">
    <name type="scientific">Xylaria grammica</name>
    <dbReference type="NCBI Taxonomy" id="363999"/>
    <lineage>
        <taxon>Eukaryota</taxon>
        <taxon>Fungi</taxon>
        <taxon>Dikarya</taxon>
        <taxon>Ascomycota</taxon>
        <taxon>Pezizomycotina</taxon>
        <taxon>Sordariomycetes</taxon>
        <taxon>Xylariomycetidae</taxon>
        <taxon>Xylariales</taxon>
        <taxon>Xylariaceae</taxon>
        <taxon>Xylaria</taxon>
    </lineage>
</organism>
<dbReference type="InterPro" id="IPR011990">
    <property type="entry name" value="TPR-like_helical_dom_sf"/>
</dbReference>
<keyword evidence="6" id="KW-0802">TPR repeat</keyword>
<dbReference type="GO" id="GO:0019894">
    <property type="term" value="F:kinesin binding"/>
    <property type="evidence" value="ECO:0007669"/>
    <property type="project" value="TreeGrafter"/>
</dbReference>
<evidence type="ECO:0000256" key="5">
    <source>
        <dbReference type="ARBA" id="ARBA00022737"/>
    </source>
</evidence>
<keyword evidence="8" id="KW-0505">Motor protein</keyword>
<gene>
    <name evidence="10" type="ORF">EKO27_g835</name>
</gene>
<evidence type="ECO:0000313" key="10">
    <source>
        <dbReference type="EMBL" id="RWA14269.1"/>
    </source>
</evidence>
<keyword evidence="3" id="KW-0963">Cytoplasm</keyword>
<evidence type="ECO:0008006" key="12">
    <source>
        <dbReference type="Google" id="ProtNLM"/>
    </source>
</evidence>
<dbReference type="Gene3D" id="1.25.40.10">
    <property type="entry name" value="Tetratricopeptide repeat domain"/>
    <property type="match status" value="1"/>
</dbReference>
<name>A0A439DIN6_9PEZI</name>
<accession>A0A439DIN6</accession>
<reference evidence="10 11" key="1">
    <citation type="submission" date="2018-12" db="EMBL/GenBank/DDBJ databases">
        <title>Draft genome sequence of Xylaria grammica IHI A82.</title>
        <authorList>
            <person name="Buettner E."/>
            <person name="Kellner H."/>
        </authorList>
    </citation>
    <scope>NUCLEOTIDE SEQUENCE [LARGE SCALE GENOMIC DNA]</scope>
    <source>
        <strain evidence="10 11">IHI A82</strain>
    </source>
</reference>
<keyword evidence="9" id="KW-0206">Cytoskeleton</keyword>
<evidence type="ECO:0000256" key="9">
    <source>
        <dbReference type="ARBA" id="ARBA00023212"/>
    </source>
</evidence>
<dbReference type="GO" id="GO:0005874">
    <property type="term" value="C:microtubule"/>
    <property type="evidence" value="ECO:0007669"/>
    <property type="project" value="UniProtKB-KW"/>
</dbReference>
<protein>
    <recommendedName>
        <fullName evidence="12">Peptidase S8/S53 domain-containing protein</fullName>
    </recommendedName>
</protein>
<dbReference type="GO" id="GO:0005737">
    <property type="term" value="C:cytoplasm"/>
    <property type="evidence" value="ECO:0007669"/>
    <property type="project" value="TreeGrafter"/>
</dbReference>
<evidence type="ECO:0000256" key="8">
    <source>
        <dbReference type="ARBA" id="ARBA00023175"/>
    </source>
</evidence>
<dbReference type="GO" id="GO:0007018">
    <property type="term" value="P:microtubule-based movement"/>
    <property type="evidence" value="ECO:0007669"/>
    <property type="project" value="TreeGrafter"/>
</dbReference>
<keyword evidence="11" id="KW-1185">Reference proteome</keyword>
<dbReference type="PANTHER" id="PTHR45783:SF3">
    <property type="entry name" value="KINESIN LIGHT CHAIN"/>
    <property type="match status" value="1"/>
</dbReference>
<comment type="similarity">
    <text evidence="2">Belongs to the kinesin light chain family.</text>
</comment>
<dbReference type="SUPFAM" id="SSF48452">
    <property type="entry name" value="TPR-like"/>
    <property type="match status" value="1"/>
</dbReference>
<evidence type="ECO:0000256" key="1">
    <source>
        <dbReference type="ARBA" id="ARBA00004245"/>
    </source>
</evidence>
<dbReference type="AlphaFoldDB" id="A0A439DIN6"/>
<evidence type="ECO:0000313" key="11">
    <source>
        <dbReference type="Proteomes" id="UP000286045"/>
    </source>
</evidence>
<evidence type="ECO:0000256" key="2">
    <source>
        <dbReference type="ARBA" id="ARBA00009622"/>
    </source>
</evidence>
<dbReference type="GO" id="GO:0005871">
    <property type="term" value="C:kinesin complex"/>
    <property type="evidence" value="ECO:0007669"/>
    <property type="project" value="InterPro"/>
</dbReference>
<comment type="caution">
    <text evidence="10">The sequence shown here is derived from an EMBL/GenBank/DDBJ whole genome shotgun (WGS) entry which is preliminary data.</text>
</comment>
<keyword evidence="5" id="KW-0677">Repeat</keyword>
<dbReference type="InterPro" id="IPR019734">
    <property type="entry name" value="TPR_rpt"/>
</dbReference>
<dbReference type="STRING" id="363999.A0A439DIN6"/>
<dbReference type="EMBL" id="RYZI01000011">
    <property type="protein sequence ID" value="RWA14269.1"/>
    <property type="molecule type" value="Genomic_DNA"/>
</dbReference>
<proteinExistence type="inferred from homology"/>
<comment type="subcellular location">
    <subcellularLocation>
        <location evidence="1">Cytoplasm</location>
        <location evidence="1">Cytoskeleton</location>
    </subcellularLocation>
</comment>
<sequence length="481" mass="53606">MKEIDDHSLFAWTVPEESNESLIIGGVFAQSPAEFSWSSNIIPVQEESGELSVVTRKGLKISLDLQLAATSRRYPERNTPEAFYATLNCAQAGNMTKRIALMLIPDISTNPNQPRSLYRCATTENIVVENNDRVQTPHTIYIYKNVPSEILQIFSPSFSKQSLPGHADSGLSLKHYVAGNLASLLQSLGRYKEAETLHRRALEGRELGLAKDHSDTLTSLENLALSLQGLGKYEEAETLHRQVLKRREEVLGKNHWDTLTSLNNLASVLCDLGRHEDAEASHRLALEGRETVLGKIHPDTLTSLNNLASVLSVLGKHKEAETLRGRSNEIIESHDPYRREAAVSSIFKGIPSTTSTALDGQTALAPQTLRLYYPGYDISRNITASGEYVRSENEWINCMEGFAAFVRTVPPKGSRPVKIAVLDSGFDDSPDICDDKFAWITSWYCKNPTGVMNMYFSQHSGKRWTRMSALISQICPRSRLQ</sequence>
<evidence type="ECO:0000256" key="7">
    <source>
        <dbReference type="ARBA" id="ARBA00023054"/>
    </source>
</evidence>
<keyword evidence="7" id="KW-0175">Coiled coil</keyword>
<evidence type="ECO:0000256" key="6">
    <source>
        <dbReference type="ARBA" id="ARBA00022803"/>
    </source>
</evidence>
<dbReference type="PANTHER" id="PTHR45783">
    <property type="entry name" value="KINESIN LIGHT CHAIN"/>
    <property type="match status" value="1"/>
</dbReference>
<keyword evidence="4" id="KW-0493">Microtubule</keyword>
<dbReference type="SMART" id="SM00028">
    <property type="entry name" value="TPR"/>
    <property type="match status" value="3"/>
</dbReference>
<evidence type="ECO:0000256" key="4">
    <source>
        <dbReference type="ARBA" id="ARBA00022701"/>
    </source>
</evidence>
<evidence type="ECO:0000256" key="3">
    <source>
        <dbReference type="ARBA" id="ARBA00022490"/>
    </source>
</evidence>
<dbReference type="InterPro" id="IPR002151">
    <property type="entry name" value="Kinesin_light"/>
</dbReference>
<dbReference type="Pfam" id="PF13424">
    <property type="entry name" value="TPR_12"/>
    <property type="match status" value="2"/>
</dbReference>